<comment type="caution">
    <text evidence="1">The sequence shown here is derived from an EMBL/GenBank/DDBJ whole genome shotgun (WGS) entry which is preliminary data.</text>
</comment>
<dbReference type="EMBL" id="LHXV01000017">
    <property type="protein sequence ID" value="KXB01305.1"/>
    <property type="molecule type" value="Genomic_DNA"/>
</dbReference>
<name>A0A133V4D5_9EURY</name>
<accession>A0A133V4D5</accession>
<evidence type="ECO:0000313" key="2">
    <source>
        <dbReference type="Proteomes" id="UP000070344"/>
    </source>
</evidence>
<organism evidence="1 2">
    <name type="scientific">candidate division MSBL1 archaeon SCGC-AAA259O05</name>
    <dbReference type="NCBI Taxonomy" id="1698271"/>
    <lineage>
        <taxon>Archaea</taxon>
        <taxon>Methanobacteriati</taxon>
        <taxon>Methanobacteriota</taxon>
        <taxon>candidate division MSBL1</taxon>
    </lineage>
</organism>
<sequence length="60" mass="6964">MQKDPNELADDPKYSGLKCLHSGKENKLIIRSRHDQPQTETFRTLLRLIKKRSKTASGKR</sequence>
<gene>
    <name evidence="1" type="ORF">AKJ41_02010</name>
</gene>
<keyword evidence="2" id="KW-1185">Reference proteome</keyword>
<evidence type="ECO:0000313" key="1">
    <source>
        <dbReference type="EMBL" id="KXB01305.1"/>
    </source>
</evidence>
<protein>
    <submittedName>
        <fullName evidence="1">Uncharacterized protein</fullName>
    </submittedName>
</protein>
<dbReference type="AlphaFoldDB" id="A0A133V4D5"/>
<dbReference type="Proteomes" id="UP000070344">
    <property type="component" value="Unassembled WGS sequence"/>
</dbReference>
<reference evidence="1 2" key="1">
    <citation type="journal article" date="2016" name="Sci. Rep.">
        <title>Metabolic traits of an uncultured archaeal lineage -MSBL1- from brine pools of the Red Sea.</title>
        <authorList>
            <person name="Mwirichia R."/>
            <person name="Alam I."/>
            <person name="Rashid M."/>
            <person name="Vinu M."/>
            <person name="Ba-Alawi W."/>
            <person name="Anthony Kamau A."/>
            <person name="Kamanda Ngugi D."/>
            <person name="Goker M."/>
            <person name="Klenk H.P."/>
            <person name="Bajic V."/>
            <person name="Stingl U."/>
        </authorList>
    </citation>
    <scope>NUCLEOTIDE SEQUENCE [LARGE SCALE GENOMIC DNA]</scope>
    <source>
        <strain evidence="1">SCGC-AAA259O05</strain>
    </source>
</reference>
<proteinExistence type="predicted"/>